<reference evidence="1" key="1">
    <citation type="submission" date="2022-10" db="EMBL/GenBank/DDBJ databases">
        <title>Puccinia triticina Genome sequencing and assembly.</title>
        <authorList>
            <person name="Li C."/>
        </authorList>
    </citation>
    <scope>NUCLEOTIDE SEQUENCE</scope>
    <source>
        <strain evidence="1">Pt15</strain>
    </source>
</reference>
<name>A0ABY7D5P9_9BASI</name>
<evidence type="ECO:0000313" key="1">
    <source>
        <dbReference type="EMBL" id="WAQ92978.1"/>
    </source>
</evidence>
<organism evidence="1 2">
    <name type="scientific">Puccinia triticina</name>
    <dbReference type="NCBI Taxonomy" id="208348"/>
    <lineage>
        <taxon>Eukaryota</taxon>
        <taxon>Fungi</taxon>
        <taxon>Dikarya</taxon>
        <taxon>Basidiomycota</taxon>
        <taxon>Pucciniomycotina</taxon>
        <taxon>Pucciniomycetes</taxon>
        <taxon>Pucciniales</taxon>
        <taxon>Pucciniaceae</taxon>
        <taxon>Puccinia</taxon>
    </lineage>
</organism>
<accession>A0ABY7D5P9</accession>
<keyword evidence="2" id="KW-1185">Reference proteome</keyword>
<sequence>MSTAMHGRELWWRRLLKPVSAHSETISLESLKMVTTKGGGCEGIPDAPNLV</sequence>
<evidence type="ECO:0000313" key="2">
    <source>
        <dbReference type="Proteomes" id="UP001164743"/>
    </source>
</evidence>
<protein>
    <submittedName>
        <fullName evidence="1">Uncharacterized protein</fullName>
    </submittedName>
</protein>
<dbReference type="RefSeq" id="XP_053028533.1">
    <property type="nucleotide sequence ID" value="XM_053164870.1"/>
</dbReference>
<dbReference type="GeneID" id="77805754"/>
<dbReference type="Proteomes" id="UP001164743">
    <property type="component" value="Chromosome 18A"/>
</dbReference>
<gene>
    <name evidence="1" type="ORF">PtA15_18A33</name>
</gene>
<dbReference type="EMBL" id="CP110438">
    <property type="protein sequence ID" value="WAQ92978.1"/>
    <property type="molecule type" value="Genomic_DNA"/>
</dbReference>
<proteinExistence type="predicted"/>